<comment type="cofactor">
    <cofactor evidence="1">
        <name>pyridoxal 5'-phosphate</name>
        <dbReference type="ChEBI" id="CHEBI:597326"/>
    </cofactor>
</comment>
<dbReference type="SUPFAM" id="SSF53383">
    <property type="entry name" value="PLP-dependent transferases"/>
    <property type="match status" value="1"/>
</dbReference>
<comment type="caution">
    <text evidence="5">The sequence shown here is derived from an EMBL/GenBank/DDBJ whole genome shotgun (WGS) entry which is preliminary data.</text>
</comment>
<dbReference type="InterPro" id="IPR015421">
    <property type="entry name" value="PyrdxlP-dep_Trfase_major"/>
</dbReference>
<reference evidence="5" key="1">
    <citation type="submission" date="2020-10" db="EMBL/GenBank/DDBJ databases">
        <title>Ca. Dormibacterota MAGs.</title>
        <authorList>
            <person name="Montgomery K."/>
        </authorList>
    </citation>
    <scope>NUCLEOTIDE SEQUENCE [LARGE SCALE GENOMIC DNA]</scope>
    <source>
        <strain evidence="5">SC8812_S17_10</strain>
    </source>
</reference>
<dbReference type="InterPro" id="IPR015422">
    <property type="entry name" value="PyrdxlP-dep_Trfase_small"/>
</dbReference>
<sequence length="373" mass="41386">MRPYPFLALDEARQRALQSGLTLVDFSVGDPHESTDLAIRESLMAAVGERSRYPKAEGLPELKQAVADWCGRRYGVSVDAQSEVMPTFGSKEALFSLPFIAMDSRSPRRTVAVTEPGYPIPERAAQLAGAEVRRLPLRESNAFLPDLDDLSPWEWDRVAILYVNYPNNPTAAVASPAFYERLAEMAERHGFLVASDEAYSEIYFTAPPASALQAVDRSRMAVFNTQSKRSSMTGYRSGFLVGPPELIRGYRLWRPLAGVAVPEFIQRATITALGREDHVNAMRAVYAAKRELFLEFFAHKGVRVAGSEATFYLWCEVPDEESSQSFTARLLERGVVVAPGSFFGASGEGYFRLALVPTLQECQRAVEILEEAL</sequence>
<name>A0A934NET1_9BACT</name>
<keyword evidence="3" id="KW-0808">Transferase</keyword>
<dbReference type="PANTHER" id="PTHR42832:SF3">
    <property type="entry name" value="L-GLUTAMINE--4-(METHYLSULFANYL)-2-OXOBUTANOATE AMINOTRANSFERASE"/>
    <property type="match status" value="1"/>
</dbReference>
<proteinExistence type="predicted"/>
<evidence type="ECO:0000256" key="1">
    <source>
        <dbReference type="ARBA" id="ARBA00001933"/>
    </source>
</evidence>
<dbReference type="RefSeq" id="WP_338203525.1">
    <property type="nucleotide sequence ID" value="NZ_JAEKNR010000176.1"/>
</dbReference>
<evidence type="ECO:0000256" key="3">
    <source>
        <dbReference type="ARBA" id="ARBA00022679"/>
    </source>
</evidence>
<dbReference type="PANTHER" id="PTHR42832">
    <property type="entry name" value="AMINO ACID AMINOTRANSFERASE"/>
    <property type="match status" value="1"/>
</dbReference>
<evidence type="ECO:0000259" key="4">
    <source>
        <dbReference type="Pfam" id="PF00155"/>
    </source>
</evidence>
<organism evidence="5 6">
    <name type="scientific">Candidatus Nephthysia bennettiae</name>
    <dbReference type="NCBI Taxonomy" id="3127016"/>
    <lineage>
        <taxon>Bacteria</taxon>
        <taxon>Bacillati</taxon>
        <taxon>Candidatus Dormiibacterota</taxon>
        <taxon>Candidatus Dormibacteria</taxon>
        <taxon>Candidatus Dormibacterales</taxon>
        <taxon>Candidatus Dormibacteraceae</taxon>
        <taxon>Candidatus Nephthysia</taxon>
    </lineage>
</organism>
<keyword evidence="6" id="KW-1185">Reference proteome</keyword>
<dbReference type="Gene3D" id="3.90.1150.10">
    <property type="entry name" value="Aspartate Aminotransferase, domain 1"/>
    <property type="match status" value="1"/>
</dbReference>
<dbReference type="AlphaFoldDB" id="A0A934NET1"/>
<feature type="domain" description="Aminotransferase class I/classII large" evidence="4">
    <location>
        <begin position="24"/>
        <end position="368"/>
    </location>
</feature>
<dbReference type="GO" id="GO:0008483">
    <property type="term" value="F:transaminase activity"/>
    <property type="evidence" value="ECO:0007669"/>
    <property type="project" value="UniProtKB-KW"/>
</dbReference>
<dbReference type="EMBL" id="JAEKNR010000176">
    <property type="protein sequence ID" value="MBJ7599887.1"/>
    <property type="molecule type" value="Genomic_DNA"/>
</dbReference>
<evidence type="ECO:0000313" key="6">
    <source>
        <dbReference type="Proteomes" id="UP000612893"/>
    </source>
</evidence>
<gene>
    <name evidence="5" type="ORF">JF922_17640</name>
</gene>
<evidence type="ECO:0000313" key="5">
    <source>
        <dbReference type="EMBL" id="MBJ7599887.1"/>
    </source>
</evidence>
<dbReference type="Proteomes" id="UP000612893">
    <property type="component" value="Unassembled WGS sequence"/>
</dbReference>
<dbReference type="Pfam" id="PF00155">
    <property type="entry name" value="Aminotran_1_2"/>
    <property type="match status" value="1"/>
</dbReference>
<keyword evidence="2 5" id="KW-0032">Aminotransferase</keyword>
<dbReference type="InterPro" id="IPR050881">
    <property type="entry name" value="LL-DAP_aminotransferase"/>
</dbReference>
<dbReference type="CDD" id="cd00609">
    <property type="entry name" value="AAT_like"/>
    <property type="match status" value="1"/>
</dbReference>
<dbReference type="InterPro" id="IPR004839">
    <property type="entry name" value="Aminotransferase_I/II_large"/>
</dbReference>
<protein>
    <submittedName>
        <fullName evidence="5">Aminotransferase class I/II-fold pyridoxal phosphate-dependent enzyme</fullName>
    </submittedName>
</protein>
<accession>A0A934NET1</accession>
<dbReference type="Gene3D" id="3.40.640.10">
    <property type="entry name" value="Type I PLP-dependent aspartate aminotransferase-like (Major domain)"/>
    <property type="match status" value="1"/>
</dbReference>
<dbReference type="InterPro" id="IPR015424">
    <property type="entry name" value="PyrdxlP-dep_Trfase"/>
</dbReference>
<evidence type="ECO:0000256" key="2">
    <source>
        <dbReference type="ARBA" id="ARBA00022576"/>
    </source>
</evidence>